<evidence type="ECO:0000259" key="9">
    <source>
        <dbReference type="Pfam" id="PF12704"/>
    </source>
</evidence>
<evidence type="ECO:0000256" key="5">
    <source>
        <dbReference type="ARBA" id="ARBA00023136"/>
    </source>
</evidence>
<evidence type="ECO:0000256" key="7">
    <source>
        <dbReference type="SAM" id="Phobius"/>
    </source>
</evidence>
<evidence type="ECO:0000259" key="8">
    <source>
        <dbReference type="Pfam" id="PF02687"/>
    </source>
</evidence>
<keyword evidence="11" id="KW-1185">Reference proteome</keyword>
<accession>A0A0P6XER4</accession>
<dbReference type="GO" id="GO:0022857">
    <property type="term" value="F:transmembrane transporter activity"/>
    <property type="evidence" value="ECO:0007669"/>
    <property type="project" value="TreeGrafter"/>
</dbReference>
<dbReference type="Pfam" id="PF12704">
    <property type="entry name" value="MacB_PCD"/>
    <property type="match status" value="1"/>
</dbReference>
<reference evidence="10 11" key="1">
    <citation type="submission" date="2015-07" db="EMBL/GenBank/DDBJ databases">
        <title>Draft genome of Bellilinea caldifistulae DSM 17877.</title>
        <authorList>
            <person name="Hemp J."/>
            <person name="Ward L.M."/>
            <person name="Pace L.A."/>
            <person name="Fischer W.W."/>
        </authorList>
    </citation>
    <scope>NUCLEOTIDE SEQUENCE [LARGE SCALE GENOMIC DNA]</scope>
    <source>
        <strain evidence="10 11">GOMI-1</strain>
    </source>
</reference>
<dbReference type="RefSeq" id="WP_061913089.1">
    <property type="nucleotide sequence ID" value="NZ_DF967971.1"/>
</dbReference>
<dbReference type="GO" id="GO:0005886">
    <property type="term" value="C:plasma membrane"/>
    <property type="evidence" value="ECO:0007669"/>
    <property type="project" value="UniProtKB-SubCell"/>
</dbReference>
<dbReference type="PANTHER" id="PTHR30572">
    <property type="entry name" value="MEMBRANE COMPONENT OF TRANSPORTER-RELATED"/>
    <property type="match status" value="1"/>
</dbReference>
<comment type="caution">
    <text evidence="10">The sequence shown here is derived from an EMBL/GenBank/DDBJ whole genome shotgun (WGS) entry which is preliminary data.</text>
</comment>
<evidence type="ECO:0000256" key="1">
    <source>
        <dbReference type="ARBA" id="ARBA00004651"/>
    </source>
</evidence>
<dbReference type="Proteomes" id="UP000050514">
    <property type="component" value="Unassembled WGS sequence"/>
</dbReference>
<evidence type="ECO:0000256" key="4">
    <source>
        <dbReference type="ARBA" id="ARBA00022989"/>
    </source>
</evidence>
<dbReference type="Pfam" id="PF02687">
    <property type="entry name" value="FtsX"/>
    <property type="match status" value="1"/>
</dbReference>
<dbReference type="InterPro" id="IPR050250">
    <property type="entry name" value="Macrolide_Exporter_MacB"/>
</dbReference>
<dbReference type="InterPro" id="IPR003838">
    <property type="entry name" value="ABC3_permease_C"/>
</dbReference>
<dbReference type="OrthoDB" id="9770099at2"/>
<keyword evidence="2" id="KW-1003">Cell membrane</keyword>
<feature type="domain" description="ABC3 transporter permease C-terminal" evidence="8">
    <location>
        <begin position="309"/>
        <end position="435"/>
    </location>
</feature>
<evidence type="ECO:0000313" key="11">
    <source>
        <dbReference type="Proteomes" id="UP000050514"/>
    </source>
</evidence>
<proteinExistence type="inferred from homology"/>
<keyword evidence="5 7" id="KW-0472">Membrane</keyword>
<sequence>MRFLDLVRLIFDNLGRRKGRVALTAIGVVIGTASVILLVSLAIGLQRSATSQLWGISDLKRIDVYPGWSEVNVGPGPVAVDPVTGMPPGVKILTPKTVEEIRAMPGVALVSIRQNLSGGALLKYGKMETWPWIQGVDVDDLSAYEYKAQVGTTQLERGTAVVGSWVLKNFYDPRLRPGQEPPPPPTPQDIVGQQVKLEITKWTEDGQAITRTVTLRIAGVLEEARAEQDNAMFVRFDELMKWEEWVRGKRVNFNKEGYNQLLVRAEDPSQVVDIADQINALGYQASTPQSFVEGINSFFVVLQLVFGGIGAISLLVAAIGIANTMTMAILERTREIGLMKAIGATNRDVLSIFLGEAAGIGLIGGIGGVILGWGGSYAINFLATTFLAGQSNPYGGLGPGIAAATPVWLPVFALVFSTLVGLLSGLYPSLQAATLVPVNALKYE</sequence>
<feature type="transmembrane region" description="Helical" evidence="7">
    <location>
        <begin position="298"/>
        <end position="330"/>
    </location>
</feature>
<evidence type="ECO:0000256" key="3">
    <source>
        <dbReference type="ARBA" id="ARBA00022692"/>
    </source>
</evidence>
<evidence type="ECO:0008006" key="12">
    <source>
        <dbReference type="Google" id="ProtNLM"/>
    </source>
</evidence>
<evidence type="ECO:0000313" key="10">
    <source>
        <dbReference type="EMBL" id="KPL78133.1"/>
    </source>
</evidence>
<organism evidence="10 11">
    <name type="scientific">Bellilinea caldifistulae</name>
    <dbReference type="NCBI Taxonomy" id="360411"/>
    <lineage>
        <taxon>Bacteria</taxon>
        <taxon>Bacillati</taxon>
        <taxon>Chloroflexota</taxon>
        <taxon>Anaerolineae</taxon>
        <taxon>Anaerolineales</taxon>
        <taxon>Anaerolineaceae</taxon>
        <taxon>Bellilinea</taxon>
    </lineage>
</organism>
<keyword evidence="4 7" id="KW-1133">Transmembrane helix</keyword>
<protein>
    <recommendedName>
        <fullName evidence="12">ABC transporter permease</fullName>
    </recommendedName>
</protein>
<dbReference type="EMBL" id="LGHJ01000006">
    <property type="protein sequence ID" value="KPL78133.1"/>
    <property type="molecule type" value="Genomic_DNA"/>
</dbReference>
<feature type="transmembrane region" description="Helical" evidence="7">
    <location>
        <begin position="350"/>
        <end position="373"/>
    </location>
</feature>
<comment type="subcellular location">
    <subcellularLocation>
        <location evidence="1">Cell membrane</location>
        <topology evidence="1">Multi-pass membrane protein</topology>
    </subcellularLocation>
</comment>
<feature type="transmembrane region" description="Helical" evidence="7">
    <location>
        <begin position="21"/>
        <end position="43"/>
    </location>
</feature>
<name>A0A0P6XER4_9CHLR</name>
<evidence type="ECO:0000256" key="6">
    <source>
        <dbReference type="ARBA" id="ARBA00038076"/>
    </source>
</evidence>
<gene>
    <name evidence="10" type="ORF">AC812_01530</name>
</gene>
<feature type="transmembrane region" description="Helical" evidence="7">
    <location>
        <begin position="407"/>
        <end position="427"/>
    </location>
</feature>
<keyword evidence="3 7" id="KW-0812">Transmembrane</keyword>
<dbReference type="STRING" id="360411.AC812_01530"/>
<dbReference type="InterPro" id="IPR025857">
    <property type="entry name" value="MacB_PCD"/>
</dbReference>
<evidence type="ECO:0000256" key="2">
    <source>
        <dbReference type="ARBA" id="ARBA00022475"/>
    </source>
</evidence>
<dbReference type="AlphaFoldDB" id="A0A0P6XER4"/>
<comment type="similarity">
    <text evidence="6">Belongs to the ABC-4 integral membrane protein family.</text>
</comment>
<feature type="domain" description="MacB-like periplasmic core" evidence="9">
    <location>
        <begin position="22"/>
        <end position="280"/>
    </location>
</feature>
<dbReference type="PANTHER" id="PTHR30572:SF4">
    <property type="entry name" value="ABC TRANSPORTER PERMEASE YTRF"/>
    <property type="match status" value="1"/>
</dbReference>